<dbReference type="FunFam" id="2.160.10.10:FF:000002">
    <property type="entry name" value="Serine acetyltransferase"/>
    <property type="match status" value="1"/>
</dbReference>
<protein>
    <recommendedName>
        <fullName evidence="4">Serine acetyltransferase</fullName>
        <ecNumber evidence="3">2.3.1.30</ecNumber>
    </recommendedName>
</protein>
<dbReference type="InterPro" id="IPR001451">
    <property type="entry name" value="Hexapep"/>
</dbReference>
<comment type="similarity">
    <text evidence="2">Belongs to the transferase hexapeptide repeat family.</text>
</comment>
<evidence type="ECO:0000256" key="7">
    <source>
        <dbReference type="ARBA" id="ARBA00023192"/>
    </source>
</evidence>
<evidence type="ECO:0000256" key="2">
    <source>
        <dbReference type="ARBA" id="ARBA00007274"/>
    </source>
</evidence>
<keyword evidence="8" id="KW-0012">Acyltransferase</keyword>
<dbReference type="GO" id="GO:0006535">
    <property type="term" value="P:cysteine biosynthetic process from serine"/>
    <property type="evidence" value="ECO:0007669"/>
    <property type="project" value="InterPro"/>
</dbReference>
<comment type="caution">
    <text evidence="11">The sequence shown here is derived from an EMBL/GenBank/DDBJ whole genome shotgun (WGS) entry which is preliminary data.</text>
</comment>
<keyword evidence="7" id="KW-0198">Cysteine biosynthesis</keyword>
<dbReference type="InterPro" id="IPR053376">
    <property type="entry name" value="Serine_acetyltransferase"/>
</dbReference>
<dbReference type="SMART" id="SM00971">
    <property type="entry name" value="SATase_N"/>
    <property type="match status" value="1"/>
</dbReference>
<comment type="catalytic activity">
    <reaction evidence="9">
        <text>L-serine + acetyl-CoA = O-acetyl-L-serine + CoA</text>
        <dbReference type="Rhea" id="RHEA:24560"/>
        <dbReference type="ChEBI" id="CHEBI:33384"/>
        <dbReference type="ChEBI" id="CHEBI:57287"/>
        <dbReference type="ChEBI" id="CHEBI:57288"/>
        <dbReference type="ChEBI" id="CHEBI:58340"/>
        <dbReference type="EC" id="2.3.1.30"/>
    </reaction>
</comment>
<dbReference type="AlphaFoldDB" id="A0A0W8I1K3"/>
<evidence type="ECO:0000256" key="3">
    <source>
        <dbReference type="ARBA" id="ARBA00013266"/>
    </source>
</evidence>
<dbReference type="EC" id="2.3.1.30" evidence="3"/>
<dbReference type="Pfam" id="PF00132">
    <property type="entry name" value="Hexapep"/>
    <property type="match status" value="1"/>
</dbReference>
<dbReference type="Gene3D" id="1.10.3130.10">
    <property type="entry name" value="serine acetyltransferase, domain 1"/>
    <property type="match status" value="1"/>
</dbReference>
<feature type="domain" description="Serine acetyltransferase N-terminal" evidence="10">
    <location>
        <begin position="13"/>
        <end position="115"/>
    </location>
</feature>
<dbReference type="Proteomes" id="UP000053512">
    <property type="component" value="Unassembled WGS sequence"/>
</dbReference>
<sequence>MQQMKERLGVSAVWEMLRESAASPQEPSLEGLMRAVVAECDSFEQSLSGLMAHRIADEHVTREDLVVLFTEALAAEPAIAESAAVDLLASVARNPAYPSVLVPYLFAKGFLGLQVHRVAHHLWHRQRPLAAMFLQSRVSEVFSMDIHPGAAIGSGVFIDHATGVVIGETAVVGDDVSILQNVTLGGTGKQTGDRHPKIGSGVLLSAGAKVLGNVAVGDGAKVGAGSVVLAPVPAGTTAVGVPARVVRCRAGEPPAESMDQSLDYEI</sequence>
<dbReference type="NCBIfam" id="TIGR01172">
    <property type="entry name" value="cysE"/>
    <property type="match status" value="1"/>
</dbReference>
<evidence type="ECO:0000256" key="1">
    <source>
        <dbReference type="ARBA" id="ARBA00004876"/>
    </source>
</evidence>
<gene>
    <name evidence="11" type="ORF">AVL61_10820</name>
</gene>
<name>A0A0W8I1K3_KOCRO</name>
<evidence type="ECO:0000256" key="8">
    <source>
        <dbReference type="ARBA" id="ARBA00023315"/>
    </source>
</evidence>
<dbReference type="InterPro" id="IPR045304">
    <property type="entry name" value="LbH_SAT"/>
</dbReference>
<evidence type="ECO:0000256" key="4">
    <source>
        <dbReference type="ARBA" id="ARBA00018522"/>
    </source>
</evidence>
<evidence type="ECO:0000313" key="12">
    <source>
        <dbReference type="Proteomes" id="UP000053512"/>
    </source>
</evidence>
<comment type="pathway">
    <text evidence="1">Amino-acid biosynthesis; L-cysteine biosynthesis; L-cysteine from L-serine: step 1/2.</text>
</comment>
<evidence type="ECO:0000313" key="11">
    <source>
        <dbReference type="EMBL" id="KUG51283.1"/>
    </source>
</evidence>
<dbReference type="InterPro" id="IPR010493">
    <property type="entry name" value="Ser_AcTrfase_N"/>
</dbReference>
<accession>A0A0W8I1K3</accession>
<evidence type="ECO:0000256" key="5">
    <source>
        <dbReference type="ARBA" id="ARBA00022605"/>
    </source>
</evidence>
<dbReference type="NCBIfam" id="NF041874">
    <property type="entry name" value="EPS_EpsC"/>
    <property type="match status" value="1"/>
</dbReference>
<dbReference type="EMBL" id="LQBK01000042">
    <property type="protein sequence ID" value="KUG51283.1"/>
    <property type="molecule type" value="Genomic_DNA"/>
</dbReference>
<dbReference type="GO" id="GO:0005737">
    <property type="term" value="C:cytoplasm"/>
    <property type="evidence" value="ECO:0007669"/>
    <property type="project" value="InterPro"/>
</dbReference>
<dbReference type="PANTHER" id="PTHR42811">
    <property type="entry name" value="SERINE ACETYLTRANSFERASE"/>
    <property type="match status" value="1"/>
</dbReference>
<dbReference type="STRING" id="136273.GY22_09335"/>
<dbReference type="eggNOG" id="COG1045">
    <property type="taxonomic scope" value="Bacteria"/>
</dbReference>
<organism evidence="11 12">
    <name type="scientific">Kocuria rosea subsp. polaris</name>
    <dbReference type="NCBI Taxonomy" id="136273"/>
    <lineage>
        <taxon>Bacteria</taxon>
        <taxon>Bacillati</taxon>
        <taxon>Actinomycetota</taxon>
        <taxon>Actinomycetes</taxon>
        <taxon>Micrococcales</taxon>
        <taxon>Micrococcaceae</taxon>
        <taxon>Kocuria</taxon>
    </lineage>
</organism>
<reference evidence="12" key="1">
    <citation type="submission" date="2015-12" db="EMBL/GenBank/DDBJ databases">
        <authorList>
            <person name="Nair G.R."/>
            <person name="Kaur G."/>
            <person name="Mayilraj S."/>
        </authorList>
    </citation>
    <scope>NUCLEOTIDE SEQUENCE [LARGE SCALE GENOMIC DNA]</scope>
    <source>
        <strain evidence="12">CD08_4</strain>
    </source>
</reference>
<evidence type="ECO:0000256" key="9">
    <source>
        <dbReference type="ARBA" id="ARBA00049486"/>
    </source>
</evidence>
<dbReference type="UniPathway" id="UPA00136">
    <property type="reaction ID" value="UER00199"/>
</dbReference>
<dbReference type="OrthoDB" id="9801456at2"/>
<keyword evidence="6 11" id="KW-0808">Transferase</keyword>
<dbReference type="InterPro" id="IPR042122">
    <property type="entry name" value="Ser_AcTrfase_N_sf"/>
</dbReference>
<dbReference type="InterPro" id="IPR005881">
    <property type="entry name" value="Ser_O-AcTrfase"/>
</dbReference>
<dbReference type="InterPro" id="IPR011004">
    <property type="entry name" value="Trimer_LpxA-like_sf"/>
</dbReference>
<keyword evidence="5" id="KW-0028">Amino-acid biosynthesis</keyword>
<dbReference type="CDD" id="cd03354">
    <property type="entry name" value="LbH_SAT"/>
    <property type="match status" value="1"/>
</dbReference>
<dbReference type="GO" id="GO:0009001">
    <property type="term" value="F:serine O-acetyltransferase activity"/>
    <property type="evidence" value="ECO:0007669"/>
    <property type="project" value="UniProtKB-EC"/>
</dbReference>
<proteinExistence type="inferred from homology"/>
<evidence type="ECO:0000256" key="6">
    <source>
        <dbReference type="ARBA" id="ARBA00022679"/>
    </source>
</evidence>
<dbReference type="Pfam" id="PF06426">
    <property type="entry name" value="SATase_N"/>
    <property type="match status" value="1"/>
</dbReference>
<dbReference type="SUPFAM" id="SSF51161">
    <property type="entry name" value="Trimeric LpxA-like enzymes"/>
    <property type="match status" value="1"/>
</dbReference>
<evidence type="ECO:0000259" key="10">
    <source>
        <dbReference type="SMART" id="SM00971"/>
    </source>
</evidence>
<dbReference type="Gene3D" id="2.160.10.10">
    <property type="entry name" value="Hexapeptide repeat proteins"/>
    <property type="match status" value="1"/>
</dbReference>